<feature type="compositionally biased region" description="Basic residues" evidence="1">
    <location>
        <begin position="236"/>
        <end position="246"/>
    </location>
</feature>
<dbReference type="Gene3D" id="6.10.160.20">
    <property type="match status" value="1"/>
</dbReference>
<dbReference type="VEuPathDB" id="CryptoDB:Cvel_11654"/>
<dbReference type="EMBL" id="CDMZ01005469">
    <property type="protein sequence ID" value="CEM52993.1"/>
    <property type="molecule type" value="Genomic_DNA"/>
</dbReference>
<sequence length="265" mass="28982">MAVDFSGMGASFYRKYMFMYKLEGYRELSIEEMEEKVKDHFYNTCVDTDHIMNKFLSYKPTTTAAAEESGPETSTAASTPIRIPPFNPSGWGEKPPCYDPELHLWQAYEDAKKGFVFPGLAAASPSPSSLGPDQDFPNGWNLGVAATTVKGEVPEQSESPPRPDVTLPVPAPPRQAVNAEREVPVEQAESLPAPSHVTMRFAEDPRQDGSARRECQVEQAEALPAAPPVKKDGRGGARKGAGRKPSRCAECIASQSREPCTHLQK</sequence>
<proteinExistence type="predicted"/>
<dbReference type="InterPro" id="IPR038291">
    <property type="entry name" value="SAP30_C_sf"/>
</dbReference>
<feature type="compositionally biased region" description="Basic and acidic residues" evidence="1">
    <location>
        <begin position="201"/>
        <end position="216"/>
    </location>
</feature>
<feature type="region of interest" description="Disordered" evidence="1">
    <location>
        <begin position="151"/>
        <end position="265"/>
    </location>
</feature>
<organism evidence="2">
    <name type="scientific">Chromera velia CCMP2878</name>
    <dbReference type="NCBI Taxonomy" id="1169474"/>
    <lineage>
        <taxon>Eukaryota</taxon>
        <taxon>Sar</taxon>
        <taxon>Alveolata</taxon>
        <taxon>Colpodellida</taxon>
        <taxon>Chromeraceae</taxon>
        <taxon>Chromera</taxon>
    </lineage>
</organism>
<protein>
    <submittedName>
        <fullName evidence="2">Uncharacterized protein</fullName>
    </submittedName>
</protein>
<reference evidence="2" key="1">
    <citation type="submission" date="2014-11" db="EMBL/GenBank/DDBJ databases">
        <authorList>
            <person name="Otto D Thomas"/>
            <person name="Naeem Raeece"/>
        </authorList>
    </citation>
    <scope>NUCLEOTIDE SEQUENCE</scope>
</reference>
<evidence type="ECO:0000313" key="2">
    <source>
        <dbReference type="EMBL" id="CEM52993.1"/>
    </source>
</evidence>
<gene>
    <name evidence="2" type="ORF">Cvel_11654</name>
</gene>
<accession>A0A0G4I7J8</accession>
<evidence type="ECO:0000256" key="1">
    <source>
        <dbReference type="SAM" id="MobiDB-lite"/>
    </source>
</evidence>
<dbReference type="AlphaFoldDB" id="A0A0G4I7J8"/>
<name>A0A0G4I7J8_9ALVE</name>